<sequence>MASQASPITPPRKSVPVDSPPNLVGNGEHKENGGSPSRKALPQIPIPASGRMQGAPMSPVKVNVQREDWPRPSAATIEDGNANISQDFSEHESSQFERAEPQMPIVQDMPFRPAFSSPKGGQLQQQAPRVSSGASINSRTPSDESQRRGAYANVDENGNEIEIQPVPRLQYHHQSHNSEGSANRRGPYSPYGNDMVDVGQSINRHLTPTSQMGRRTPGQRPMSTYSDMGPRGRSPGLPGSPNWGGRAPSAHSGRSNDGRPLSYVDLANISYPQAPPPPISMDNSQLRSVVGTNASLLSMAKTLEMYRQNVKKLNDAETQYAFAIFLIQAAQESGLGQEGDASPRKPSPKPGNRDLESPYIEKPQASPQELLAEAKHMLQKLSDRSYPFAQYYLADGYASGLFSKGKEDYGTAFPLFVAASKHGHAESGYRAALCYEFGWGCRKDPAKAVQFYRQSASKNHPGAMTRLGRACLSGDLGLNKYREGLKWLKRATDSADLQYNAAPYHLGLLYETGYGDDVFQDEVYAAQLFTQAADLGHPEACYRLGDAYEHGKLSCPRDPALSVHFYTGAAQAGHPAAMMALCAWYMVGAEPVLEKDENEAYEWARKAAESGLTKAEYAVGYFTEMGIGTRRDPLEANVWYVKAADSGDERAKHRLAAIRAAASGGTPMEVAPPRNGNGGKVKKSNGNEKEKDCVVM</sequence>
<dbReference type="Pfam" id="PF08238">
    <property type="entry name" value="Sel1"/>
    <property type="match status" value="7"/>
</dbReference>
<proteinExistence type="predicted"/>
<evidence type="ECO:0000256" key="2">
    <source>
        <dbReference type="SAM" id="MobiDB-lite"/>
    </source>
</evidence>
<feature type="region of interest" description="Disordered" evidence="2">
    <location>
        <begin position="1"/>
        <end position="159"/>
    </location>
</feature>
<accession>A0ABR4CRU9</accession>
<dbReference type="Gene3D" id="1.25.40.10">
    <property type="entry name" value="Tetratricopeptide repeat domain"/>
    <property type="match status" value="2"/>
</dbReference>
<dbReference type="PANTHER" id="PTHR46430">
    <property type="entry name" value="PROTEIN SKT5-RELATED"/>
    <property type="match status" value="1"/>
</dbReference>
<feature type="compositionally biased region" description="Polar residues" evidence="2">
    <location>
        <begin position="122"/>
        <end position="140"/>
    </location>
</feature>
<organism evidence="3 4">
    <name type="scientific">Oculimacula yallundae</name>
    <dbReference type="NCBI Taxonomy" id="86028"/>
    <lineage>
        <taxon>Eukaryota</taxon>
        <taxon>Fungi</taxon>
        <taxon>Dikarya</taxon>
        <taxon>Ascomycota</taxon>
        <taxon>Pezizomycotina</taxon>
        <taxon>Leotiomycetes</taxon>
        <taxon>Helotiales</taxon>
        <taxon>Ploettnerulaceae</taxon>
        <taxon>Oculimacula</taxon>
    </lineage>
</organism>
<feature type="compositionally biased region" description="Low complexity" evidence="2">
    <location>
        <begin position="229"/>
        <end position="241"/>
    </location>
</feature>
<protein>
    <recommendedName>
        <fullName evidence="5">HCP-like protein</fullName>
    </recommendedName>
</protein>
<feature type="region of interest" description="Disordered" evidence="2">
    <location>
        <begin position="335"/>
        <end position="360"/>
    </location>
</feature>
<evidence type="ECO:0008006" key="5">
    <source>
        <dbReference type="Google" id="ProtNLM"/>
    </source>
</evidence>
<dbReference type="SUPFAM" id="SSF81901">
    <property type="entry name" value="HCP-like"/>
    <property type="match status" value="1"/>
</dbReference>
<feature type="compositionally biased region" description="Basic and acidic residues" evidence="2">
    <location>
        <begin position="88"/>
        <end position="100"/>
    </location>
</feature>
<keyword evidence="1" id="KW-0677">Repeat</keyword>
<feature type="compositionally biased region" description="Polar residues" evidence="2">
    <location>
        <begin position="200"/>
        <end position="213"/>
    </location>
</feature>
<evidence type="ECO:0000313" key="4">
    <source>
        <dbReference type="Proteomes" id="UP001595075"/>
    </source>
</evidence>
<dbReference type="EMBL" id="JAZHXI010000004">
    <property type="protein sequence ID" value="KAL2072595.1"/>
    <property type="molecule type" value="Genomic_DNA"/>
</dbReference>
<evidence type="ECO:0000256" key="1">
    <source>
        <dbReference type="ARBA" id="ARBA00022737"/>
    </source>
</evidence>
<dbReference type="SMART" id="SM00671">
    <property type="entry name" value="SEL1"/>
    <property type="match status" value="7"/>
</dbReference>
<dbReference type="InterPro" id="IPR051726">
    <property type="entry name" value="Chitin_Synth_Reg"/>
</dbReference>
<dbReference type="InterPro" id="IPR011990">
    <property type="entry name" value="TPR-like_helical_dom_sf"/>
</dbReference>
<feature type="region of interest" description="Disordered" evidence="2">
    <location>
        <begin position="663"/>
        <end position="696"/>
    </location>
</feature>
<dbReference type="PANTHER" id="PTHR46430:SF1">
    <property type="entry name" value="CHITIN SYNTHASE REGULATOR SKT5-RELATED"/>
    <property type="match status" value="1"/>
</dbReference>
<comment type="caution">
    <text evidence="3">The sequence shown here is derived from an EMBL/GenBank/DDBJ whole genome shotgun (WGS) entry which is preliminary data.</text>
</comment>
<feature type="compositionally biased region" description="Basic and acidic residues" evidence="2">
    <location>
        <begin position="685"/>
        <end position="696"/>
    </location>
</feature>
<feature type="region of interest" description="Disordered" evidence="2">
    <location>
        <begin position="172"/>
        <end position="261"/>
    </location>
</feature>
<name>A0ABR4CRU9_9HELO</name>
<reference evidence="3 4" key="1">
    <citation type="journal article" date="2024" name="Commun. Biol.">
        <title>Comparative genomic analysis of thermophilic fungi reveals convergent evolutionary adaptations and gene losses.</title>
        <authorList>
            <person name="Steindorff A.S."/>
            <person name="Aguilar-Pontes M.V."/>
            <person name="Robinson A.J."/>
            <person name="Andreopoulos B."/>
            <person name="LaButti K."/>
            <person name="Kuo A."/>
            <person name="Mondo S."/>
            <person name="Riley R."/>
            <person name="Otillar R."/>
            <person name="Haridas S."/>
            <person name="Lipzen A."/>
            <person name="Grimwood J."/>
            <person name="Schmutz J."/>
            <person name="Clum A."/>
            <person name="Reid I.D."/>
            <person name="Moisan M.C."/>
            <person name="Butler G."/>
            <person name="Nguyen T.T.M."/>
            <person name="Dewar K."/>
            <person name="Conant G."/>
            <person name="Drula E."/>
            <person name="Henrissat B."/>
            <person name="Hansel C."/>
            <person name="Singer S."/>
            <person name="Hutchinson M.I."/>
            <person name="de Vries R.P."/>
            <person name="Natvig D.O."/>
            <person name="Powell A.J."/>
            <person name="Tsang A."/>
            <person name="Grigoriev I.V."/>
        </authorList>
    </citation>
    <scope>NUCLEOTIDE SEQUENCE [LARGE SCALE GENOMIC DNA]</scope>
    <source>
        <strain evidence="3 4">CBS 494.80</strain>
    </source>
</reference>
<gene>
    <name evidence="3" type="ORF">VTL71DRAFT_11938</name>
</gene>
<keyword evidence="4" id="KW-1185">Reference proteome</keyword>
<evidence type="ECO:0000313" key="3">
    <source>
        <dbReference type="EMBL" id="KAL2072595.1"/>
    </source>
</evidence>
<dbReference type="InterPro" id="IPR006597">
    <property type="entry name" value="Sel1-like"/>
</dbReference>
<dbReference type="Proteomes" id="UP001595075">
    <property type="component" value="Unassembled WGS sequence"/>
</dbReference>